<dbReference type="GO" id="GO:0003677">
    <property type="term" value="F:DNA binding"/>
    <property type="evidence" value="ECO:0007669"/>
    <property type="project" value="UniProtKB-KW"/>
</dbReference>
<protein>
    <submittedName>
        <fullName evidence="3">Response regulator with CheY-like receiver, AAA-type ATPase, and DNA-binding domains</fullName>
    </submittedName>
</protein>
<dbReference type="Pfam" id="PF00072">
    <property type="entry name" value="Response_reg"/>
    <property type="match status" value="1"/>
</dbReference>
<sequence>MNWYQEVALNTTYQERILIVDTNPLFLERLAQELRARNFDVVATESGAQAFHVLRDWTHPVDWLFSRATMPGLIDGWILADEYRDSHPTRAAVIATPHAKASAQGHVVLEDPSPAVVLDTLRGITAKHLVSETPSQTKPDEIPLVA</sequence>
<evidence type="ECO:0000313" key="4">
    <source>
        <dbReference type="Proteomes" id="UP000003947"/>
    </source>
</evidence>
<accession>I4YRA4</accession>
<keyword evidence="4" id="KW-1185">Reference proteome</keyword>
<dbReference type="HOGENOM" id="CLU_1862884_0_0_5"/>
<dbReference type="STRING" id="864069.MicloDRAFT_00030450"/>
<dbReference type="InterPro" id="IPR001789">
    <property type="entry name" value="Sig_transdc_resp-reg_receiver"/>
</dbReference>
<dbReference type="GO" id="GO:0000160">
    <property type="term" value="P:phosphorelay signal transduction system"/>
    <property type="evidence" value="ECO:0007669"/>
    <property type="project" value="InterPro"/>
</dbReference>
<evidence type="ECO:0000259" key="2">
    <source>
        <dbReference type="PROSITE" id="PS50110"/>
    </source>
</evidence>
<dbReference type="eggNOG" id="COG0784">
    <property type="taxonomic scope" value="Bacteria"/>
</dbReference>
<dbReference type="AlphaFoldDB" id="I4YRA4"/>
<name>I4YRA4_9HYPH</name>
<comment type="caution">
    <text evidence="1">Lacks conserved residue(s) required for the propagation of feature annotation.</text>
</comment>
<keyword evidence="3" id="KW-0238">DNA-binding</keyword>
<dbReference type="Gene3D" id="3.40.50.2300">
    <property type="match status" value="1"/>
</dbReference>
<reference evidence="3 4" key="1">
    <citation type="submission" date="2012-02" db="EMBL/GenBank/DDBJ databases">
        <title>Improved High-Quality Draft sequence of Microvirga sp. WSM3557.</title>
        <authorList>
            <consortium name="US DOE Joint Genome Institute"/>
            <person name="Lucas S."/>
            <person name="Han J."/>
            <person name="Lapidus A."/>
            <person name="Cheng J.-F."/>
            <person name="Goodwin L."/>
            <person name="Pitluck S."/>
            <person name="Peters L."/>
            <person name="Zhang X."/>
            <person name="Detter J.C."/>
            <person name="Han C."/>
            <person name="Tapia R."/>
            <person name="Land M."/>
            <person name="Hauser L."/>
            <person name="Kyrpides N."/>
            <person name="Ivanova N."/>
            <person name="Pagani I."/>
            <person name="Brau L."/>
            <person name="Yates R."/>
            <person name="O'Hara G."/>
            <person name="Rui T."/>
            <person name="Howieson J."/>
            <person name="Reeve W."/>
            <person name="Woyke T."/>
        </authorList>
    </citation>
    <scope>NUCLEOTIDE SEQUENCE [LARGE SCALE GENOMIC DNA]</scope>
    <source>
        <strain evidence="3 4">WSM3557</strain>
    </source>
</reference>
<dbReference type="PROSITE" id="PS50110">
    <property type="entry name" value="RESPONSE_REGULATORY"/>
    <property type="match status" value="1"/>
</dbReference>
<dbReference type="SUPFAM" id="SSF52172">
    <property type="entry name" value="CheY-like"/>
    <property type="match status" value="1"/>
</dbReference>
<dbReference type="OrthoDB" id="7210814at2"/>
<evidence type="ECO:0000256" key="1">
    <source>
        <dbReference type="PROSITE-ProRule" id="PRU00169"/>
    </source>
</evidence>
<feature type="domain" description="Response regulatory" evidence="2">
    <location>
        <begin position="16"/>
        <end position="146"/>
    </location>
</feature>
<dbReference type="Proteomes" id="UP000003947">
    <property type="component" value="Unassembled WGS sequence"/>
</dbReference>
<dbReference type="PATRIC" id="fig|864069.3.peg.3302"/>
<proteinExistence type="predicted"/>
<gene>
    <name evidence="3" type="ORF">MicloDRAFT_00030450</name>
</gene>
<dbReference type="EMBL" id="JH660645">
    <property type="protein sequence ID" value="EIM26496.1"/>
    <property type="molecule type" value="Genomic_DNA"/>
</dbReference>
<evidence type="ECO:0000313" key="3">
    <source>
        <dbReference type="EMBL" id="EIM26496.1"/>
    </source>
</evidence>
<organism evidence="3 4">
    <name type="scientific">Microvirga lotononidis</name>
    <dbReference type="NCBI Taxonomy" id="864069"/>
    <lineage>
        <taxon>Bacteria</taxon>
        <taxon>Pseudomonadati</taxon>
        <taxon>Pseudomonadota</taxon>
        <taxon>Alphaproteobacteria</taxon>
        <taxon>Hyphomicrobiales</taxon>
        <taxon>Methylobacteriaceae</taxon>
        <taxon>Microvirga</taxon>
    </lineage>
</organism>
<dbReference type="InterPro" id="IPR011006">
    <property type="entry name" value="CheY-like_superfamily"/>
</dbReference>